<dbReference type="EMBL" id="KQ965735">
    <property type="protein sequence ID" value="KXS20383.1"/>
    <property type="molecule type" value="Genomic_DNA"/>
</dbReference>
<dbReference type="InterPro" id="IPR003349">
    <property type="entry name" value="JmjN"/>
</dbReference>
<feature type="region of interest" description="Disordered" evidence="1">
    <location>
        <begin position="1"/>
        <end position="20"/>
    </location>
</feature>
<dbReference type="PROSITE" id="PS51184">
    <property type="entry name" value="JMJC"/>
    <property type="match status" value="1"/>
</dbReference>
<dbReference type="SMART" id="SM00558">
    <property type="entry name" value="JmjC"/>
    <property type="match status" value="1"/>
</dbReference>
<feature type="domain" description="JmjN" evidence="2">
    <location>
        <begin position="86"/>
        <end position="127"/>
    </location>
</feature>
<gene>
    <name evidence="4" type="ORF">M427DRAFT_52026</name>
</gene>
<protein>
    <submittedName>
        <fullName evidence="4">JmjC-domain-containing protein</fullName>
    </submittedName>
</protein>
<feature type="compositionally biased region" description="Low complexity" evidence="1">
    <location>
        <begin position="213"/>
        <end position="244"/>
    </location>
</feature>
<dbReference type="GO" id="GO:0005634">
    <property type="term" value="C:nucleus"/>
    <property type="evidence" value="ECO:0007669"/>
    <property type="project" value="TreeGrafter"/>
</dbReference>
<dbReference type="Gene3D" id="2.60.120.650">
    <property type="entry name" value="Cupin"/>
    <property type="match status" value="1"/>
</dbReference>
<dbReference type="GO" id="GO:0010468">
    <property type="term" value="P:regulation of gene expression"/>
    <property type="evidence" value="ECO:0007669"/>
    <property type="project" value="TreeGrafter"/>
</dbReference>
<dbReference type="InterPro" id="IPR003347">
    <property type="entry name" value="JmjC_dom"/>
</dbReference>
<dbReference type="PANTHER" id="PTHR10694:SF7">
    <property type="entry name" value="[HISTONE H3]-TRIMETHYL-L-LYSINE(9) DEMETHYLASE"/>
    <property type="match status" value="1"/>
</dbReference>
<dbReference type="Pfam" id="PF02373">
    <property type="entry name" value="JmjC"/>
    <property type="match status" value="1"/>
</dbReference>
<feature type="domain" description="JmjC" evidence="3">
    <location>
        <begin position="319"/>
        <end position="474"/>
    </location>
</feature>
<dbReference type="OrthoDB" id="1678912at2759"/>
<proteinExistence type="predicted"/>
<dbReference type="STRING" id="1344416.A0A139AUX5"/>
<dbReference type="PANTHER" id="PTHR10694">
    <property type="entry name" value="LYSINE-SPECIFIC DEMETHYLASE"/>
    <property type="match status" value="1"/>
</dbReference>
<dbReference type="AlphaFoldDB" id="A0A139AUX5"/>
<dbReference type="SMART" id="SM00545">
    <property type="entry name" value="JmjN"/>
    <property type="match status" value="1"/>
</dbReference>
<organism evidence="4 5">
    <name type="scientific">Gonapodya prolifera (strain JEL478)</name>
    <name type="common">Monoblepharis prolifera</name>
    <dbReference type="NCBI Taxonomy" id="1344416"/>
    <lineage>
        <taxon>Eukaryota</taxon>
        <taxon>Fungi</taxon>
        <taxon>Fungi incertae sedis</taxon>
        <taxon>Chytridiomycota</taxon>
        <taxon>Chytridiomycota incertae sedis</taxon>
        <taxon>Monoblepharidomycetes</taxon>
        <taxon>Monoblepharidales</taxon>
        <taxon>Gonapodyaceae</taxon>
        <taxon>Gonapodya</taxon>
    </lineage>
</organism>
<name>A0A139AUX5_GONPJ</name>
<evidence type="ECO:0000259" key="2">
    <source>
        <dbReference type="PROSITE" id="PS51183"/>
    </source>
</evidence>
<dbReference type="Gene3D" id="3.30.40.10">
    <property type="entry name" value="Zinc/RING finger domain, C3HC4 (zinc finger)"/>
    <property type="match status" value="1"/>
</dbReference>
<dbReference type="Pfam" id="PF13771">
    <property type="entry name" value="zf-HC5HC2H"/>
    <property type="match status" value="1"/>
</dbReference>
<feature type="region of interest" description="Disordered" evidence="1">
    <location>
        <begin position="34"/>
        <end position="70"/>
    </location>
</feature>
<feature type="region of interest" description="Disordered" evidence="1">
    <location>
        <begin position="182"/>
        <end position="257"/>
    </location>
</feature>
<dbReference type="GO" id="GO:0000785">
    <property type="term" value="C:chromatin"/>
    <property type="evidence" value="ECO:0007669"/>
    <property type="project" value="TreeGrafter"/>
</dbReference>
<evidence type="ECO:0000256" key="1">
    <source>
        <dbReference type="SAM" id="MobiDB-lite"/>
    </source>
</evidence>
<keyword evidence="5" id="KW-1185">Reference proteome</keyword>
<dbReference type="GO" id="GO:0032454">
    <property type="term" value="F:histone H3K9 demethylase activity"/>
    <property type="evidence" value="ECO:0007669"/>
    <property type="project" value="TreeGrafter"/>
</dbReference>
<accession>A0A139AUX5</accession>
<evidence type="ECO:0000259" key="3">
    <source>
        <dbReference type="PROSITE" id="PS51184"/>
    </source>
</evidence>
<dbReference type="Proteomes" id="UP000070544">
    <property type="component" value="Unassembled WGS sequence"/>
</dbReference>
<feature type="compositionally biased region" description="Basic and acidic residues" evidence="1">
    <location>
        <begin position="182"/>
        <end position="200"/>
    </location>
</feature>
<dbReference type="SUPFAM" id="SSF51197">
    <property type="entry name" value="Clavaminate synthase-like"/>
    <property type="match status" value="1"/>
</dbReference>
<evidence type="ECO:0000313" key="4">
    <source>
        <dbReference type="EMBL" id="KXS20383.1"/>
    </source>
</evidence>
<dbReference type="GO" id="GO:0051864">
    <property type="term" value="F:histone H3K36 demethylase activity"/>
    <property type="evidence" value="ECO:0007669"/>
    <property type="project" value="TreeGrafter"/>
</dbReference>
<sequence length="1054" mass="116412">MEEDDARDAGPFFADPPNLEPDSLRPSYFYHCESSLSPSENGSDGRYSLAESAHVDTLPPRKRQRFSRSSSNRSLALGAVHESDGIPVFIPTEDEFRDFSTLMRRIAPWGQQRGLVKIIPPASFLAYFPESGYPRLLKPISVKRPIVQQFHGTAGVYRCVNMEKGRSYAWDEWWNVAEETEDAKGELGEHTTKRNTGDGRRSKKKNDSGQTASSSPVESPNSNPRSPDSSKPTASTSTTATAPAHRVSSQRTLVRSPLPTPSALASLEHLYWRGLPFSPPLYGADQPGCLTFFLHGTPFSSWNCSRLGDRSSPGSPKGDPAEEGNLLLKVKRHLPGVNSPYLYAGAWRATFAWHVEDVDLCSINFVHFGQGKQWYTIPPVHREKFEQLARSNFPEDYRLCKEFLRHKDKVFHPDVLARAGVKCLKVAQAAGEIMVTYPHAYHSGFNLGPNLAESVNFAPPFWAPSGLSAQSCTCAADTVKIDVWGLVHGTIDEGGKAGYMGFDPKEMYGGRSMGRRPAKPKVHRREREELRWTDDERRCVLCPHPPTLGSSSTSSDPSQAPEFLPLADGTGWAHRLCAVHVPETAVVRVKVAKRVFEEVAVRRRQVILGEPGGLEERASDVLWPPEIGTVGCEVGDGEDHRAKRAVGFVGFDAWSDEAINGDGSMGPEENLKIEDTGSVSQSPPNKFVGTSGVDAALTTLSPDTTTYNLASSSSNPILLLTEALSRVEGKDDGSQAWKLEGSSIEALSHAPGVISTVSTKGKVRTKRQERIVFEWKEVVSGVELVAKDRWKLKCEICKRNPPPTFPSSHKPLYPGNGAPVQCVKGKCTRTYHPKCAQQSGMCLSETAEWSTFEDKISGRVWKEKIVTGRLYCTAHDPRREEERKAAKEKQVQDSIAKFQPGSRVWVIDSSGLLRAADPAVVLRALADPSQGCEVVCFESLESLENEDALIAWAAYGGVNANGDALPAPGEVEIKVRKVSWKHLWERSEGDAEWVFEESERKLAEERQREVVQELPPPSDAWKTESQIDVEDGEDDVMEENVVNGFRDRMARVAN</sequence>
<dbReference type="PROSITE" id="PS51183">
    <property type="entry name" value="JMJN"/>
    <property type="match status" value="1"/>
</dbReference>
<reference evidence="4 5" key="1">
    <citation type="journal article" date="2015" name="Genome Biol. Evol.">
        <title>Phylogenomic analyses indicate that early fungi evolved digesting cell walls of algal ancestors of land plants.</title>
        <authorList>
            <person name="Chang Y."/>
            <person name="Wang S."/>
            <person name="Sekimoto S."/>
            <person name="Aerts A.L."/>
            <person name="Choi C."/>
            <person name="Clum A."/>
            <person name="LaButti K.M."/>
            <person name="Lindquist E.A."/>
            <person name="Yee Ngan C."/>
            <person name="Ohm R.A."/>
            <person name="Salamov A.A."/>
            <person name="Grigoriev I.V."/>
            <person name="Spatafora J.W."/>
            <person name="Berbee M.L."/>
        </authorList>
    </citation>
    <scope>NUCLEOTIDE SEQUENCE [LARGE SCALE GENOMIC DNA]</scope>
    <source>
        <strain evidence="4 5">JEL478</strain>
    </source>
</reference>
<dbReference type="InterPro" id="IPR013083">
    <property type="entry name" value="Znf_RING/FYVE/PHD"/>
</dbReference>
<evidence type="ECO:0000313" key="5">
    <source>
        <dbReference type="Proteomes" id="UP000070544"/>
    </source>
</evidence>
<dbReference type="Pfam" id="PF02375">
    <property type="entry name" value="JmjN"/>
    <property type="match status" value="1"/>
</dbReference>